<reference evidence="2" key="1">
    <citation type="submission" date="2025-05" db="UniProtKB">
        <authorList>
            <consortium name="RefSeq"/>
        </authorList>
    </citation>
    <scope>NUCLEOTIDE SEQUENCE [LARGE SCALE GENOMIC DNA]</scope>
</reference>
<organism evidence="2 3">
    <name type="scientific">Bicyclus anynana</name>
    <name type="common">Squinting bush brown butterfly</name>
    <dbReference type="NCBI Taxonomy" id="110368"/>
    <lineage>
        <taxon>Eukaryota</taxon>
        <taxon>Metazoa</taxon>
        <taxon>Ecdysozoa</taxon>
        <taxon>Arthropoda</taxon>
        <taxon>Hexapoda</taxon>
        <taxon>Insecta</taxon>
        <taxon>Pterygota</taxon>
        <taxon>Neoptera</taxon>
        <taxon>Endopterygota</taxon>
        <taxon>Lepidoptera</taxon>
        <taxon>Glossata</taxon>
        <taxon>Ditrysia</taxon>
        <taxon>Papilionoidea</taxon>
        <taxon>Nymphalidae</taxon>
        <taxon>Satyrinae</taxon>
        <taxon>Satyrini</taxon>
        <taxon>Mycalesina</taxon>
        <taxon>Bicyclus</taxon>
    </lineage>
</organism>
<evidence type="ECO:0000256" key="1">
    <source>
        <dbReference type="SAM" id="SignalP"/>
    </source>
</evidence>
<gene>
    <name evidence="3" type="primary">LOC112048377</name>
</gene>
<keyword evidence="1" id="KW-0732">Signal</keyword>
<dbReference type="RefSeq" id="XP_023941655.2">
    <property type="nucleotide sequence ID" value="XM_024085887.2"/>
</dbReference>
<evidence type="ECO:0000313" key="2">
    <source>
        <dbReference type="Proteomes" id="UP001652582"/>
    </source>
</evidence>
<dbReference type="CDD" id="cd00298">
    <property type="entry name" value="ACD_sHsps_p23-like"/>
    <property type="match status" value="1"/>
</dbReference>
<reference evidence="3" key="2">
    <citation type="submission" date="2025-08" db="UniProtKB">
        <authorList>
            <consortium name="RefSeq"/>
        </authorList>
    </citation>
    <scope>IDENTIFICATION</scope>
</reference>
<feature type="signal peptide" evidence="1">
    <location>
        <begin position="1"/>
        <end position="15"/>
    </location>
</feature>
<dbReference type="InterPro" id="IPR008978">
    <property type="entry name" value="HSP20-like_chaperone"/>
</dbReference>
<protein>
    <submittedName>
        <fullName evidence="3">Uncharacterized protein LOC112048377</fullName>
    </submittedName>
</protein>
<keyword evidence="2" id="KW-1185">Reference proteome</keyword>
<feature type="chain" id="PRO_5045035719" evidence="1">
    <location>
        <begin position="16"/>
        <end position="163"/>
    </location>
</feature>
<dbReference type="OrthoDB" id="7414394at2759"/>
<name>A0A6J1N1C8_BICAN</name>
<dbReference type="AlphaFoldDB" id="A0A6J1N1C8"/>
<dbReference type="Proteomes" id="UP001652582">
    <property type="component" value="Chromosome 1"/>
</dbReference>
<dbReference type="KEGG" id="bany:112048377"/>
<dbReference type="SUPFAM" id="SSF49764">
    <property type="entry name" value="HSP20-like chaperones"/>
    <property type="match status" value="1"/>
</dbReference>
<sequence>MITILLVGLIAGVSAAPSRIARHPQQPPFDGSFETYLRQELYDAILNIPPSYYVFCEMEIERSETPQRCYNIDGVTETIEGDMHKIIIPVPGFHKYDFFMKTTEGQLFIQAFSHGDTRRFVFTRMLPQSVAVQATWSYENDVLNVFYPVEQNEGDYSKMYTYQ</sequence>
<dbReference type="GeneID" id="112048377"/>
<accession>A0A6J1N1C8</accession>
<proteinExistence type="predicted"/>
<evidence type="ECO:0000313" key="3">
    <source>
        <dbReference type="RefSeq" id="XP_023941655.2"/>
    </source>
</evidence>